<organism evidence="4 5">
    <name type="scientific">Chiloscyllium punctatum</name>
    <name type="common">Brownbanded bambooshark</name>
    <name type="synonym">Hemiscyllium punctatum</name>
    <dbReference type="NCBI Taxonomy" id="137246"/>
    <lineage>
        <taxon>Eukaryota</taxon>
        <taxon>Metazoa</taxon>
        <taxon>Chordata</taxon>
        <taxon>Craniata</taxon>
        <taxon>Vertebrata</taxon>
        <taxon>Chondrichthyes</taxon>
        <taxon>Elasmobranchii</taxon>
        <taxon>Galeomorphii</taxon>
        <taxon>Galeoidea</taxon>
        <taxon>Orectolobiformes</taxon>
        <taxon>Hemiscylliidae</taxon>
        <taxon>Chiloscyllium</taxon>
    </lineage>
</organism>
<feature type="signal peptide" evidence="2">
    <location>
        <begin position="1"/>
        <end position="21"/>
    </location>
</feature>
<evidence type="ECO:0000259" key="3">
    <source>
        <dbReference type="Pfam" id="PF00048"/>
    </source>
</evidence>
<dbReference type="OMA" id="CCTKVSR"/>
<reference evidence="4 5" key="1">
    <citation type="journal article" date="2018" name="Nat. Ecol. Evol.">
        <title>Shark genomes provide insights into elasmobranch evolution and the origin of vertebrates.</title>
        <authorList>
            <person name="Hara Y"/>
            <person name="Yamaguchi K"/>
            <person name="Onimaru K"/>
            <person name="Kadota M"/>
            <person name="Koyanagi M"/>
            <person name="Keeley SD"/>
            <person name="Tatsumi K"/>
            <person name="Tanaka K"/>
            <person name="Motone F"/>
            <person name="Kageyama Y"/>
            <person name="Nozu R"/>
            <person name="Adachi N"/>
            <person name="Nishimura O"/>
            <person name="Nakagawa R"/>
            <person name="Tanegashima C"/>
            <person name="Kiyatake I"/>
            <person name="Matsumoto R"/>
            <person name="Murakumo K"/>
            <person name="Nishida K"/>
            <person name="Terakita A"/>
            <person name="Kuratani S"/>
            <person name="Sato K"/>
            <person name="Hyodo S Kuraku.S."/>
        </authorList>
    </citation>
    <scope>NUCLEOTIDE SEQUENCE [LARGE SCALE GENOMIC DNA]</scope>
</reference>
<proteinExistence type="predicted"/>
<name>A0A401RZP6_CHIPU</name>
<dbReference type="SUPFAM" id="SSF54117">
    <property type="entry name" value="Interleukin 8-like chemokines"/>
    <property type="match status" value="1"/>
</dbReference>
<dbReference type="GO" id="GO:0008009">
    <property type="term" value="F:chemokine activity"/>
    <property type="evidence" value="ECO:0007669"/>
    <property type="project" value="InterPro"/>
</dbReference>
<dbReference type="InterPro" id="IPR036048">
    <property type="entry name" value="Interleukin_8-like_sf"/>
</dbReference>
<evidence type="ECO:0000256" key="2">
    <source>
        <dbReference type="SAM" id="SignalP"/>
    </source>
</evidence>
<dbReference type="GO" id="GO:0006955">
    <property type="term" value="P:immune response"/>
    <property type="evidence" value="ECO:0007669"/>
    <property type="project" value="InterPro"/>
</dbReference>
<protein>
    <recommendedName>
        <fullName evidence="3">Chemokine interleukin-8-like domain-containing protein</fullName>
    </recommendedName>
</protein>
<dbReference type="EMBL" id="BEZZ01000034">
    <property type="protein sequence ID" value="GCC23625.1"/>
    <property type="molecule type" value="Genomic_DNA"/>
</dbReference>
<feature type="chain" id="PRO_5019215955" description="Chemokine interleukin-8-like domain-containing protein" evidence="2">
    <location>
        <begin position="22"/>
        <end position="97"/>
    </location>
</feature>
<feature type="domain" description="Chemokine interleukin-8-like" evidence="3">
    <location>
        <begin position="31"/>
        <end position="86"/>
    </location>
</feature>
<dbReference type="CDD" id="cd00272">
    <property type="entry name" value="Chemokine_CC"/>
    <property type="match status" value="1"/>
</dbReference>
<evidence type="ECO:0000256" key="1">
    <source>
        <dbReference type="ARBA" id="ARBA00022514"/>
    </source>
</evidence>
<keyword evidence="2" id="KW-0732">Signal</keyword>
<dbReference type="InterPro" id="IPR001811">
    <property type="entry name" value="Chemokine_IL8-like_dom"/>
</dbReference>
<keyword evidence="1" id="KW-0202">Cytokine</keyword>
<keyword evidence="5" id="KW-1185">Reference proteome</keyword>
<dbReference type="AlphaFoldDB" id="A0A401RZP6"/>
<dbReference type="Pfam" id="PF00048">
    <property type="entry name" value="IL8"/>
    <property type="match status" value="1"/>
</dbReference>
<dbReference type="Proteomes" id="UP000287033">
    <property type="component" value="Unassembled WGS sequence"/>
</dbReference>
<dbReference type="PANTHER" id="PTHR12015">
    <property type="entry name" value="SMALL INDUCIBLE CYTOKINE A"/>
    <property type="match status" value="1"/>
</dbReference>
<comment type="caution">
    <text evidence="4">The sequence shown here is derived from an EMBL/GenBank/DDBJ whole genome shotgun (WGS) entry which is preliminary data.</text>
</comment>
<dbReference type="PANTHER" id="PTHR12015:SF165">
    <property type="entry name" value="CHEMOKINE (C-C MOTIF) LIGAND 34A, DUPLICATE 4-RELATED"/>
    <property type="match status" value="1"/>
</dbReference>
<evidence type="ECO:0000313" key="5">
    <source>
        <dbReference type="Proteomes" id="UP000287033"/>
    </source>
</evidence>
<dbReference type="Gene3D" id="2.40.50.40">
    <property type="match status" value="1"/>
</dbReference>
<evidence type="ECO:0000313" key="4">
    <source>
        <dbReference type="EMBL" id="GCC23625.1"/>
    </source>
</evidence>
<dbReference type="InterPro" id="IPR039809">
    <property type="entry name" value="Chemokine_b/g/d"/>
</dbReference>
<gene>
    <name evidence="4" type="ORF">chiPu_0002023</name>
</gene>
<accession>A0A401RZP6</accession>
<dbReference type="OrthoDB" id="9930747at2759"/>
<dbReference type="GO" id="GO:0005615">
    <property type="term" value="C:extracellular space"/>
    <property type="evidence" value="ECO:0007669"/>
    <property type="project" value="UniProtKB-KW"/>
</dbReference>
<sequence length="97" mass="10989">MQLKIVLLLVLFCAVSVFSRAYRGPGIVSTNCCTKVSRKPIPFQITHYRMQPLLAPCVEAIIFYTVEKGPLCADPKARWVSRKIKETNDRMQSNSSQ</sequence>